<evidence type="ECO:0000259" key="3">
    <source>
        <dbReference type="Pfam" id="PF25876"/>
    </source>
</evidence>
<evidence type="ECO:0000256" key="1">
    <source>
        <dbReference type="ARBA" id="ARBA00004196"/>
    </source>
</evidence>
<dbReference type="SUPFAM" id="SSF111369">
    <property type="entry name" value="HlyD-like secretion proteins"/>
    <property type="match status" value="1"/>
</dbReference>
<evidence type="ECO:0000256" key="2">
    <source>
        <dbReference type="ARBA" id="ARBA00009477"/>
    </source>
</evidence>
<proteinExistence type="inferred from homology"/>
<dbReference type="GO" id="GO:0022857">
    <property type="term" value="F:transmembrane transporter activity"/>
    <property type="evidence" value="ECO:0007669"/>
    <property type="project" value="InterPro"/>
</dbReference>
<dbReference type="Pfam" id="PF25944">
    <property type="entry name" value="Beta-barrel_RND"/>
    <property type="match status" value="1"/>
</dbReference>
<dbReference type="Gene3D" id="2.40.30.170">
    <property type="match status" value="1"/>
</dbReference>
<dbReference type="InterPro" id="IPR058626">
    <property type="entry name" value="MdtA-like_b-barrel"/>
</dbReference>
<comment type="subcellular location">
    <subcellularLocation>
        <location evidence="1">Cell envelope</location>
    </subcellularLocation>
</comment>
<dbReference type="GO" id="GO:0005886">
    <property type="term" value="C:plasma membrane"/>
    <property type="evidence" value="ECO:0007669"/>
    <property type="project" value="TreeGrafter"/>
</dbReference>
<dbReference type="AlphaFoldDB" id="A0A975J270"/>
<evidence type="ECO:0000259" key="4">
    <source>
        <dbReference type="Pfam" id="PF25917"/>
    </source>
</evidence>
<accession>A0A975J270</accession>
<feature type="domain" description="Multidrug resistance protein MdtA-like alpha-helical hairpin" evidence="3">
    <location>
        <begin position="126"/>
        <end position="192"/>
    </location>
</feature>
<dbReference type="Pfam" id="PF25876">
    <property type="entry name" value="HH_MFP_RND"/>
    <property type="match status" value="1"/>
</dbReference>
<evidence type="ECO:0000313" key="7">
    <source>
        <dbReference type="EMBL" id="QUE52672.1"/>
    </source>
</evidence>
<dbReference type="Gene3D" id="2.40.50.100">
    <property type="match status" value="1"/>
</dbReference>
<name>A0A975J270_9BACT</name>
<dbReference type="Gene3D" id="2.40.420.20">
    <property type="match status" value="1"/>
</dbReference>
<dbReference type="RefSeq" id="WP_211633930.1">
    <property type="nucleotide sequence ID" value="NZ_CP073100.1"/>
</dbReference>
<reference evidence="7" key="1">
    <citation type="submission" date="2021-04" db="EMBL/GenBank/DDBJ databases">
        <title>Luteolibacter sp. 32A isolated from the skin of an Anderson's salamander (Ambystoma andersonii).</title>
        <authorList>
            <person name="Spergser J."/>
            <person name="Busse H.-J."/>
        </authorList>
    </citation>
    <scope>NUCLEOTIDE SEQUENCE</scope>
    <source>
        <strain evidence="7">32A</strain>
    </source>
</reference>
<dbReference type="Pfam" id="PF25917">
    <property type="entry name" value="BSH_RND"/>
    <property type="match status" value="1"/>
</dbReference>
<evidence type="ECO:0000259" key="6">
    <source>
        <dbReference type="Pfam" id="PF25967"/>
    </source>
</evidence>
<feature type="domain" description="Multidrug resistance protein MdtA-like barrel-sandwich hybrid" evidence="4">
    <location>
        <begin position="83"/>
        <end position="214"/>
    </location>
</feature>
<sequence length="397" mass="42556">MNTSETASAPVVSVRSRVRNIALSTAVVAAVAGGYWVTGSHAESSAPAAPPAPPAPTVTVAAVEERPLVDYRELLGHVDAVESVELRPRVSGHIQEVRLKAGEIVEKGDVLFTIDPRWYRAQFDLATAAVDRAKVRVSIAESESKRSTELREVRAVSAEEAEKRQSTLGEAKADLAAAQATLESARLDLEYTEVRAPIRGRVSRALVTAGNLVSGSPGGATLLASIVSVGEVYVYADADESTVLNFNRLRDEGRIHMENGRVPVDIQLTDETGFPHRGYIESTDNRVDPGTGSLVYRMVVPNQDGKLVPGLSARVRLPVSASQPTLLVSERAIGTDQSQKFVLTVAPDKTVGYRSVKLGPLVEGKRVIRDGLRANETVIINGLQHARPGMTVETTSM</sequence>
<feature type="domain" description="Multidrug resistance protein MdtA-like C-terminal permuted SH3" evidence="6">
    <location>
        <begin position="330"/>
        <end position="384"/>
    </location>
</feature>
<dbReference type="Gene3D" id="1.10.287.470">
    <property type="entry name" value="Helix hairpin bin"/>
    <property type="match status" value="1"/>
</dbReference>
<protein>
    <submittedName>
        <fullName evidence="7">Efflux RND transporter periplasmic adaptor subunit</fullName>
    </submittedName>
</protein>
<dbReference type="Pfam" id="PF25967">
    <property type="entry name" value="RND-MFP_C"/>
    <property type="match status" value="1"/>
</dbReference>
<dbReference type="NCBIfam" id="TIGR01730">
    <property type="entry name" value="RND_mfp"/>
    <property type="match status" value="1"/>
</dbReference>
<keyword evidence="8" id="KW-1185">Reference proteome</keyword>
<evidence type="ECO:0000313" key="8">
    <source>
        <dbReference type="Proteomes" id="UP000676169"/>
    </source>
</evidence>
<organism evidence="7 8">
    <name type="scientific">Luteolibacter ambystomatis</name>
    <dbReference type="NCBI Taxonomy" id="2824561"/>
    <lineage>
        <taxon>Bacteria</taxon>
        <taxon>Pseudomonadati</taxon>
        <taxon>Verrucomicrobiota</taxon>
        <taxon>Verrucomicrobiia</taxon>
        <taxon>Verrucomicrobiales</taxon>
        <taxon>Verrucomicrobiaceae</taxon>
        <taxon>Luteolibacter</taxon>
    </lineage>
</organism>
<comment type="similarity">
    <text evidence="2">Belongs to the membrane fusion protein (MFP) (TC 8.A.1) family.</text>
</comment>
<dbReference type="PANTHER" id="PTHR30158">
    <property type="entry name" value="ACRA/E-RELATED COMPONENT OF DRUG EFFLUX TRANSPORTER"/>
    <property type="match status" value="1"/>
</dbReference>
<dbReference type="Proteomes" id="UP000676169">
    <property type="component" value="Chromosome"/>
</dbReference>
<dbReference type="PANTHER" id="PTHR30158:SF10">
    <property type="entry name" value="CATION EFFLUX PUMP"/>
    <property type="match status" value="1"/>
</dbReference>
<dbReference type="InterPro" id="IPR006143">
    <property type="entry name" value="RND_pump_MFP"/>
</dbReference>
<dbReference type="KEGG" id="lamb:KBB96_07190"/>
<dbReference type="InterPro" id="IPR058624">
    <property type="entry name" value="MdtA-like_HH"/>
</dbReference>
<dbReference type="GO" id="GO:0030313">
    <property type="term" value="C:cell envelope"/>
    <property type="evidence" value="ECO:0007669"/>
    <property type="project" value="UniProtKB-SubCell"/>
</dbReference>
<gene>
    <name evidence="7" type="ORF">KBB96_07190</name>
</gene>
<dbReference type="InterPro" id="IPR058625">
    <property type="entry name" value="MdtA-like_BSH"/>
</dbReference>
<feature type="domain" description="Multidrug resistance protein MdtA-like beta-barrel" evidence="5">
    <location>
        <begin position="257"/>
        <end position="319"/>
    </location>
</feature>
<dbReference type="EMBL" id="CP073100">
    <property type="protein sequence ID" value="QUE52672.1"/>
    <property type="molecule type" value="Genomic_DNA"/>
</dbReference>
<dbReference type="GO" id="GO:0046677">
    <property type="term" value="P:response to antibiotic"/>
    <property type="evidence" value="ECO:0007669"/>
    <property type="project" value="TreeGrafter"/>
</dbReference>
<dbReference type="InterPro" id="IPR058627">
    <property type="entry name" value="MdtA-like_C"/>
</dbReference>
<evidence type="ECO:0000259" key="5">
    <source>
        <dbReference type="Pfam" id="PF25944"/>
    </source>
</evidence>